<protein>
    <submittedName>
        <fullName evidence="3">Uncharacterized protein YndB with AHSA1/START domain</fullName>
    </submittedName>
</protein>
<keyword evidence="4" id="KW-1185">Reference proteome</keyword>
<dbReference type="RefSeq" id="WP_114352327.1">
    <property type="nucleotide sequence ID" value="NZ_QPJJ01000004.1"/>
</dbReference>
<organism evidence="3 4">
    <name type="scientific">Saliterribacillus persicus</name>
    <dbReference type="NCBI Taxonomy" id="930114"/>
    <lineage>
        <taxon>Bacteria</taxon>
        <taxon>Bacillati</taxon>
        <taxon>Bacillota</taxon>
        <taxon>Bacilli</taxon>
        <taxon>Bacillales</taxon>
        <taxon>Bacillaceae</taxon>
        <taxon>Saliterribacillus</taxon>
    </lineage>
</organism>
<dbReference type="SUPFAM" id="SSF55961">
    <property type="entry name" value="Bet v1-like"/>
    <property type="match status" value="1"/>
</dbReference>
<dbReference type="OrthoDB" id="118413at2"/>
<dbReference type="Gene3D" id="3.30.530.20">
    <property type="match status" value="1"/>
</dbReference>
<evidence type="ECO:0000313" key="4">
    <source>
        <dbReference type="Proteomes" id="UP000252585"/>
    </source>
</evidence>
<dbReference type="Proteomes" id="UP000252585">
    <property type="component" value="Unassembled WGS sequence"/>
</dbReference>
<evidence type="ECO:0000256" key="1">
    <source>
        <dbReference type="ARBA" id="ARBA00006817"/>
    </source>
</evidence>
<dbReference type="Pfam" id="PF08327">
    <property type="entry name" value="AHSA1"/>
    <property type="match status" value="1"/>
</dbReference>
<dbReference type="EMBL" id="QPJJ01000004">
    <property type="protein sequence ID" value="RCW73235.1"/>
    <property type="molecule type" value="Genomic_DNA"/>
</dbReference>
<dbReference type="InterPro" id="IPR013538">
    <property type="entry name" value="ASHA1/2-like_C"/>
</dbReference>
<dbReference type="InterPro" id="IPR023393">
    <property type="entry name" value="START-like_dom_sf"/>
</dbReference>
<evidence type="ECO:0000259" key="2">
    <source>
        <dbReference type="Pfam" id="PF08327"/>
    </source>
</evidence>
<name>A0A368XZE5_9BACI</name>
<evidence type="ECO:0000313" key="3">
    <source>
        <dbReference type="EMBL" id="RCW73235.1"/>
    </source>
</evidence>
<sequence>MSESNVQKHVIENNKLIVERTFNAPKQLLFQVFSESNHLENWWGPKGWKTKNHHFDFASTGVWHYGMECIDQEQSDWYGEISWGKAVYQEIVRNERIVYHDYFSDQNGDINQALPGMEIAAYFYDLGSQSKIVMENTFQSKEELKKLIEMGVLEGVSSQFEKLDEYLEEINQK</sequence>
<accession>A0A368XZE5</accession>
<proteinExistence type="inferred from homology"/>
<dbReference type="AlphaFoldDB" id="A0A368XZE5"/>
<comment type="caution">
    <text evidence="3">The sequence shown here is derived from an EMBL/GenBank/DDBJ whole genome shotgun (WGS) entry which is preliminary data.</text>
</comment>
<gene>
    <name evidence="3" type="ORF">DFR57_104233</name>
</gene>
<comment type="similarity">
    <text evidence="1">Belongs to the AHA1 family.</text>
</comment>
<reference evidence="3 4" key="1">
    <citation type="submission" date="2018-07" db="EMBL/GenBank/DDBJ databases">
        <title>Genomic Encyclopedia of Type Strains, Phase IV (KMG-IV): sequencing the most valuable type-strain genomes for metagenomic binning, comparative biology and taxonomic classification.</title>
        <authorList>
            <person name="Goeker M."/>
        </authorList>
    </citation>
    <scope>NUCLEOTIDE SEQUENCE [LARGE SCALE GENOMIC DNA]</scope>
    <source>
        <strain evidence="3 4">DSM 27696</strain>
    </source>
</reference>
<feature type="domain" description="Activator of Hsp90 ATPase homologue 1/2-like C-terminal" evidence="2">
    <location>
        <begin position="23"/>
        <end position="168"/>
    </location>
</feature>